<keyword evidence="3" id="KW-0677">Repeat</keyword>
<dbReference type="PANTHER" id="PTHR46730:SF4">
    <property type="entry name" value="POLYCYSTIC KIDNEY DISEASE PROTEIN 1-LIKE 1"/>
    <property type="match status" value="1"/>
</dbReference>
<keyword evidence="4" id="KW-1133">Transmembrane helix</keyword>
<dbReference type="PROSITE" id="PS50093">
    <property type="entry name" value="PKD"/>
    <property type="match status" value="5"/>
</dbReference>
<dbReference type="GO" id="GO:0005886">
    <property type="term" value="C:plasma membrane"/>
    <property type="evidence" value="ECO:0007669"/>
    <property type="project" value="TreeGrafter"/>
</dbReference>
<sequence length="1404" mass="151890">MKRLVYILLFLFGLQAVSSAQRITNKGTEFWTGMGHSSSYERSSWFPSDTPRFTIIISTDDKPAKVTVSLDGTTYVKTYNVPANTVFTTEEFPIGVRDVPGSPFDATLYTRPIIWGGTSSEGVFSKKGIHIVSDVPIVTYAFWPNEAAATATMLIPVNSWGYSYKVVSADQTVNKFSDYERFAWIFVVANYDNTKIRINPSHKTRTGLPANVPIDVVLNKGQIYQILAAVDDPDITNDFCGTTVNSIANSNGICYPIATYVGSSAGYVDFCPGSSTAIKTEDQMMQQMFPVESWGRRYITTPSSQSGNFRLHNPNMFRVMVKDPSIVVKRNGVPLTGLTPQNYYQYISTTSDYIEADGPVQVVQIFPSQQSCNYVGDGDPEMIFLSPIEQGIKKASFLRSEKVKINVNLLTLNIPTAGISSLLIDGVAPPAKFTNIYPNPNLPGYSVVVRWWDAQSNEDPRPPQQCTVQSDSSFNAITYGLSSAQSYAYNVGTYINNLSGLPFVKNVYGKMPDSTSSVTCANTPVELSVLIRYKPTKILWNLSSMAGVMTPAKDTIILAPQDSGVVMVWGVPYYRYKLPGVYKFTKPGTYDLPVFASAPGVEACDNTEPLLYEVIVKDTLKTNFDILFDDKCADTKLVKFVANDKFTDGSAAQGWQWNFLNGTTPLTGTGKELSLTFNAGKNSAELMAIDAAGCIADTTKTFVIGAKPAIPDFTVDAAMNCEQTQLKISENTPVTAQSYYWNYGDGVDSTLTLNGYATSHAYKNAGTITIKHVAKISDNCVSDTATKVITIYGKPKLNVAYPKGCRPDDGIIKFTSNVTANDNQAISSYLWNFGDAASTPANPNTATTANASHMYANPAVYKLSFTATSEKGCVSDTAWDASFQPKPIIKFDPITPPAVCLNAKGTVSVAFASVTNGVTGKGYYKGDATDATGNFTPSLTTAGKHDVWYIYGSDNGCTDSASNAIFVRPVPQASFTTLADVCFGDKSTFTDQSTINTAADPAAAIGSWTWNFGDGNPDVTYTNGNPFDKTFATAKSYPVTLKVTSKDGCVSDVFTKTLNVHVLPTAAFDLPTAVCMPGGDAVFTNKSTSTEPGALTYNWQFGDGGTSTDVNPTHVYTAQQPYTVTLKATSAFGCFATTNKQFTSDVFKPKPVVAFDISDKGPCEGVAVIFTDKSTSASGAITAWNWSFGDGTSSTEQTPSKLFDKFGTYAISLTVTDNNGCTASGATADDNVTVRIKPVIDAGPDMAAEENTSVVLKATAQNANQLSYSWAPASLLNNPTILNPSYYVIQDQIFVLTATDKDGICKATDQMMVKILRPVKVPNVFTPNGDGINDTWNIKNLADYADCTLTVFNRYGQKVYTTHGYSTPWDGRMNGSPLPVGTYYYVINVKQGEPPMTGSVTILR</sequence>
<dbReference type="Proteomes" id="UP000812270">
    <property type="component" value="Unassembled WGS sequence"/>
</dbReference>
<dbReference type="GO" id="GO:0005261">
    <property type="term" value="F:monoatomic cation channel activity"/>
    <property type="evidence" value="ECO:0007669"/>
    <property type="project" value="TreeGrafter"/>
</dbReference>
<dbReference type="RefSeq" id="WP_217791168.1">
    <property type="nucleotide sequence ID" value="NZ_JAHSPG010000006.1"/>
</dbReference>
<keyword evidence="5" id="KW-0472">Membrane</keyword>
<comment type="subcellular location">
    <subcellularLocation>
        <location evidence="1">Membrane</location>
        <topology evidence="1">Multi-pass membrane protein</topology>
    </subcellularLocation>
</comment>
<keyword evidence="2" id="KW-0812">Transmembrane</keyword>
<dbReference type="EMBL" id="JAHSPG010000006">
    <property type="protein sequence ID" value="MBV4357524.1"/>
    <property type="molecule type" value="Genomic_DNA"/>
</dbReference>
<dbReference type="Pfam" id="PF13585">
    <property type="entry name" value="CHU_C"/>
    <property type="match status" value="1"/>
</dbReference>
<evidence type="ECO:0000313" key="9">
    <source>
        <dbReference type="Proteomes" id="UP000812270"/>
    </source>
</evidence>
<feature type="chain" id="PRO_5038746504" evidence="6">
    <location>
        <begin position="21"/>
        <end position="1404"/>
    </location>
</feature>
<dbReference type="SMART" id="SM00089">
    <property type="entry name" value="PKD"/>
    <property type="match status" value="5"/>
</dbReference>
<feature type="domain" description="PKD" evidence="7">
    <location>
        <begin position="1007"/>
        <end position="1048"/>
    </location>
</feature>
<evidence type="ECO:0000256" key="6">
    <source>
        <dbReference type="SAM" id="SignalP"/>
    </source>
</evidence>
<keyword evidence="6" id="KW-0732">Signal</keyword>
<comment type="caution">
    <text evidence="8">The sequence shown here is derived from an EMBL/GenBank/DDBJ whole genome shotgun (WGS) entry which is preliminary data.</text>
</comment>
<dbReference type="GO" id="GO:0006816">
    <property type="term" value="P:calcium ion transport"/>
    <property type="evidence" value="ECO:0007669"/>
    <property type="project" value="TreeGrafter"/>
</dbReference>
<evidence type="ECO:0000256" key="2">
    <source>
        <dbReference type="ARBA" id="ARBA00022692"/>
    </source>
</evidence>
<feature type="domain" description="PKD" evidence="7">
    <location>
        <begin position="812"/>
        <end position="872"/>
    </location>
</feature>
<dbReference type="InterPro" id="IPR022409">
    <property type="entry name" value="PKD/Chitinase_dom"/>
</dbReference>
<reference evidence="8" key="1">
    <citation type="submission" date="2021-06" db="EMBL/GenBank/DDBJ databases">
        <authorList>
            <person name="Huq M.A."/>
        </authorList>
    </citation>
    <scope>NUCLEOTIDE SEQUENCE</scope>
    <source>
        <strain evidence="8">MAH-26</strain>
    </source>
</reference>
<evidence type="ECO:0000256" key="3">
    <source>
        <dbReference type="ARBA" id="ARBA00022737"/>
    </source>
</evidence>
<proteinExistence type="predicted"/>
<name>A0A9E2SA96_9BACT</name>
<gene>
    <name evidence="8" type="ORF">KTO63_10225</name>
</gene>
<keyword evidence="9" id="KW-1185">Reference proteome</keyword>
<evidence type="ECO:0000256" key="4">
    <source>
        <dbReference type="ARBA" id="ARBA00022989"/>
    </source>
</evidence>
<evidence type="ECO:0000259" key="7">
    <source>
        <dbReference type="PROSITE" id="PS50093"/>
    </source>
</evidence>
<dbReference type="InterPro" id="IPR000601">
    <property type="entry name" value="PKD_dom"/>
</dbReference>
<dbReference type="Pfam" id="PF17517">
    <property type="entry name" value="IgGFc_binding"/>
    <property type="match status" value="1"/>
</dbReference>
<dbReference type="InterPro" id="IPR035234">
    <property type="entry name" value="IgGFc-bd_N"/>
</dbReference>
<evidence type="ECO:0000256" key="1">
    <source>
        <dbReference type="ARBA" id="ARBA00004141"/>
    </source>
</evidence>
<dbReference type="CDD" id="cd00146">
    <property type="entry name" value="PKD"/>
    <property type="match status" value="4"/>
</dbReference>
<evidence type="ECO:0000313" key="8">
    <source>
        <dbReference type="EMBL" id="MBV4357524.1"/>
    </source>
</evidence>
<dbReference type="PANTHER" id="PTHR46730">
    <property type="entry name" value="POLYCYSTIN-1"/>
    <property type="match status" value="1"/>
</dbReference>
<feature type="domain" description="PKD" evidence="7">
    <location>
        <begin position="738"/>
        <end position="771"/>
    </location>
</feature>
<feature type="signal peptide" evidence="6">
    <location>
        <begin position="1"/>
        <end position="20"/>
    </location>
</feature>
<feature type="domain" description="PKD" evidence="7">
    <location>
        <begin position="1151"/>
        <end position="1224"/>
    </location>
</feature>
<dbReference type="InterPro" id="IPR026341">
    <property type="entry name" value="T9SS_type_B"/>
</dbReference>
<evidence type="ECO:0000256" key="5">
    <source>
        <dbReference type="ARBA" id="ARBA00023136"/>
    </source>
</evidence>
<accession>A0A9E2SA96</accession>
<protein>
    <submittedName>
        <fullName evidence="8">PKD domain-containing protein</fullName>
    </submittedName>
</protein>
<dbReference type="Pfam" id="PF18911">
    <property type="entry name" value="PKD_4"/>
    <property type="match status" value="4"/>
</dbReference>
<feature type="domain" description="PKD" evidence="7">
    <location>
        <begin position="1080"/>
        <end position="1139"/>
    </location>
</feature>
<organism evidence="8 9">
    <name type="scientific">Pinibacter aurantiacus</name>
    <dbReference type="NCBI Taxonomy" id="2851599"/>
    <lineage>
        <taxon>Bacteria</taxon>
        <taxon>Pseudomonadati</taxon>
        <taxon>Bacteroidota</taxon>
        <taxon>Chitinophagia</taxon>
        <taxon>Chitinophagales</taxon>
        <taxon>Chitinophagaceae</taxon>
        <taxon>Pinibacter</taxon>
    </lineage>
</organism>
<dbReference type="NCBIfam" id="TIGR04131">
    <property type="entry name" value="Bac_Flav_CTERM"/>
    <property type="match status" value="1"/>
</dbReference>